<evidence type="ECO:0000313" key="5">
    <source>
        <dbReference type="Proteomes" id="UP000250079"/>
    </source>
</evidence>
<dbReference type="PANTHER" id="PTHR43065">
    <property type="entry name" value="SENSOR HISTIDINE KINASE"/>
    <property type="match status" value="1"/>
</dbReference>
<name>A0A2Z2NL71_9GAMM</name>
<dbReference type="GO" id="GO:0004673">
    <property type="term" value="F:protein histidine kinase activity"/>
    <property type="evidence" value="ECO:0007669"/>
    <property type="project" value="UniProtKB-EC"/>
</dbReference>
<dbReference type="InterPro" id="IPR005467">
    <property type="entry name" value="His_kinase_dom"/>
</dbReference>
<sequence length="240" mass="26098">MISGNLEFSIASTDNPVVISHNNTALDAVQRGARLTQQLLSFARKQPMMPVVLDVGKLVRDSTLLIRTSVGESIDLEIISDAGLWRAITDQAQLEAVLLNLVVNARDAMPDGGSLIIECSNARLDTNYARANMEVAPGNYVCISVTDSGHGMSEDVIKQCIEPFFTTKAIGQGTGLGLSMAFGFAKQSKGHLKICSEERHGTTIRLYLPWVKQDVAQMPAKVPIDHRTQLAGLHVFMHRG</sequence>
<dbReference type="PROSITE" id="PS50109">
    <property type="entry name" value="HIS_KIN"/>
    <property type="match status" value="1"/>
</dbReference>
<dbReference type="Gene3D" id="3.30.565.10">
    <property type="entry name" value="Histidine kinase-like ATPase, C-terminal domain"/>
    <property type="match status" value="1"/>
</dbReference>
<evidence type="ECO:0000256" key="1">
    <source>
        <dbReference type="ARBA" id="ARBA00000085"/>
    </source>
</evidence>
<dbReference type="SUPFAM" id="SSF55874">
    <property type="entry name" value="ATPase domain of HSP90 chaperone/DNA topoisomerase II/histidine kinase"/>
    <property type="match status" value="1"/>
</dbReference>
<proteinExistence type="predicted"/>
<dbReference type="SMART" id="SM00387">
    <property type="entry name" value="HATPase_c"/>
    <property type="match status" value="1"/>
</dbReference>
<dbReference type="PRINTS" id="PR00344">
    <property type="entry name" value="BCTRLSENSOR"/>
</dbReference>
<dbReference type="InterPro" id="IPR036890">
    <property type="entry name" value="HATPase_C_sf"/>
</dbReference>
<dbReference type="PANTHER" id="PTHR43065:SF49">
    <property type="entry name" value="HISTIDINE KINASE"/>
    <property type="match status" value="1"/>
</dbReference>
<reference evidence="4 5" key="1">
    <citation type="submission" date="2016-12" db="EMBL/GenBank/DDBJ databases">
        <authorList>
            <person name="Song W.-J."/>
            <person name="Kurnit D.M."/>
        </authorList>
    </citation>
    <scope>NUCLEOTIDE SEQUENCE [LARGE SCALE GENOMIC DNA]</scope>
    <source>
        <strain evidence="4 5">IMCC3135</strain>
    </source>
</reference>
<dbReference type="KEGG" id="gai:IMCC3135_09010"/>
<evidence type="ECO:0000313" key="4">
    <source>
        <dbReference type="EMBL" id="ASJ71899.1"/>
    </source>
</evidence>
<protein>
    <recommendedName>
        <fullName evidence="2">histidine kinase</fullName>
        <ecNumber evidence="2">2.7.13.3</ecNumber>
    </recommendedName>
</protein>
<accession>A0A2Z2NL71</accession>
<dbReference type="AlphaFoldDB" id="A0A2Z2NL71"/>
<dbReference type="RefSeq" id="WP_088917275.1">
    <property type="nucleotide sequence ID" value="NZ_CP018632.1"/>
</dbReference>
<comment type="catalytic activity">
    <reaction evidence="1">
        <text>ATP + protein L-histidine = ADP + protein N-phospho-L-histidine.</text>
        <dbReference type="EC" id="2.7.13.3"/>
    </reaction>
</comment>
<feature type="domain" description="Histidine kinase" evidence="3">
    <location>
        <begin position="29"/>
        <end position="212"/>
    </location>
</feature>
<dbReference type="InterPro" id="IPR003594">
    <property type="entry name" value="HATPase_dom"/>
</dbReference>
<dbReference type="Pfam" id="PF02518">
    <property type="entry name" value="HATPase_c"/>
    <property type="match status" value="1"/>
</dbReference>
<evidence type="ECO:0000259" key="3">
    <source>
        <dbReference type="PROSITE" id="PS50109"/>
    </source>
</evidence>
<gene>
    <name evidence="4" type="ORF">IMCC3135_09010</name>
</gene>
<dbReference type="Proteomes" id="UP000250079">
    <property type="component" value="Chromosome"/>
</dbReference>
<dbReference type="EC" id="2.7.13.3" evidence="2"/>
<dbReference type="InterPro" id="IPR004358">
    <property type="entry name" value="Sig_transdc_His_kin-like_C"/>
</dbReference>
<organism evidence="4 5">
    <name type="scientific">Granulosicoccus antarcticus IMCC3135</name>
    <dbReference type="NCBI Taxonomy" id="1192854"/>
    <lineage>
        <taxon>Bacteria</taxon>
        <taxon>Pseudomonadati</taxon>
        <taxon>Pseudomonadota</taxon>
        <taxon>Gammaproteobacteria</taxon>
        <taxon>Chromatiales</taxon>
        <taxon>Granulosicoccaceae</taxon>
        <taxon>Granulosicoccus</taxon>
    </lineage>
</organism>
<keyword evidence="5" id="KW-1185">Reference proteome</keyword>
<evidence type="ECO:0000256" key="2">
    <source>
        <dbReference type="ARBA" id="ARBA00012438"/>
    </source>
</evidence>
<dbReference type="EMBL" id="CP018632">
    <property type="protein sequence ID" value="ASJ71899.1"/>
    <property type="molecule type" value="Genomic_DNA"/>
</dbReference>